<sequence>LTSEDSMSVVIPRNTSIPTRKKRVYFTRNDYKPSVLIKIYEGERTRASDNNLLGLFTLRGFPCEHADGILSVSAEEETTGIENKITIINEKGRLSTDQIMRKIQEAEKYKAEDKKHQKKVNAMNALDDYIDEITNAIYDVDTSVKICPEDKLKISLAIRDANKLLGDSQQKEANVFEDCLKELVSIVEPIIKIG</sequence>
<name>A0A392P2D4_9FABA</name>
<comment type="caution">
    <text evidence="3">The sequence shown here is derived from an EMBL/GenBank/DDBJ whole genome shotgun (WGS) entry which is preliminary data.</text>
</comment>
<dbReference type="SUPFAM" id="SSF100920">
    <property type="entry name" value="Heat shock protein 70kD (HSP70), peptide-binding domain"/>
    <property type="match status" value="1"/>
</dbReference>
<keyword evidence="1" id="KW-0547">Nucleotide-binding</keyword>
<reference evidence="3 4" key="1">
    <citation type="journal article" date="2018" name="Front. Plant Sci.">
        <title>Red Clover (Trifolium pratense) and Zigzag Clover (T. medium) - A Picture of Genomic Similarities and Differences.</title>
        <authorList>
            <person name="Dluhosova J."/>
            <person name="Istvanek J."/>
            <person name="Nedelnik J."/>
            <person name="Repkova J."/>
        </authorList>
    </citation>
    <scope>NUCLEOTIDE SEQUENCE [LARGE SCALE GENOMIC DNA]</scope>
    <source>
        <strain evidence="4">cv. 10/8</strain>
        <tissue evidence="3">Leaf</tissue>
    </source>
</reference>
<evidence type="ECO:0000313" key="4">
    <source>
        <dbReference type="Proteomes" id="UP000265520"/>
    </source>
</evidence>
<dbReference type="Gene3D" id="1.20.1270.10">
    <property type="match status" value="1"/>
</dbReference>
<dbReference type="GO" id="GO:0140662">
    <property type="term" value="F:ATP-dependent protein folding chaperone"/>
    <property type="evidence" value="ECO:0007669"/>
    <property type="project" value="InterPro"/>
</dbReference>
<keyword evidence="2" id="KW-0067">ATP-binding</keyword>
<dbReference type="Pfam" id="PF00012">
    <property type="entry name" value="HSP70"/>
    <property type="match status" value="1"/>
</dbReference>
<dbReference type="AlphaFoldDB" id="A0A392P2D4"/>
<dbReference type="InterPro" id="IPR013126">
    <property type="entry name" value="Hsp_70_fam"/>
</dbReference>
<keyword evidence="3" id="KW-0346">Stress response</keyword>
<dbReference type="EMBL" id="LXQA010057155">
    <property type="protein sequence ID" value="MCI04975.1"/>
    <property type="molecule type" value="Genomic_DNA"/>
</dbReference>
<keyword evidence="4" id="KW-1185">Reference proteome</keyword>
<dbReference type="Gene3D" id="2.60.34.10">
    <property type="entry name" value="Substrate Binding Domain Of DNAk, Chain A, domain 1"/>
    <property type="match status" value="1"/>
</dbReference>
<dbReference type="PANTHER" id="PTHR19375">
    <property type="entry name" value="HEAT SHOCK PROTEIN 70KDA"/>
    <property type="match status" value="1"/>
</dbReference>
<evidence type="ECO:0000256" key="2">
    <source>
        <dbReference type="ARBA" id="ARBA00022840"/>
    </source>
</evidence>
<feature type="non-terminal residue" evidence="3">
    <location>
        <position position="1"/>
    </location>
</feature>
<proteinExistence type="predicted"/>
<protein>
    <submittedName>
        <fullName evidence="3">Heat shock 70 kDa protein</fullName>
    </submittedName>
</protein>
<dbReference type="InterPro" id="IPR029047">
    <property type="entry name" value="HSP70_peptide-bd_sf"/>
</dbReference>
<organism evidence="3 4">
    <name type="scientific">Trifolium medium</name>
    <dbReference type="NCBI Taxonomy" id="97028"/>
    <lineage>
        <taxon>Eukaryota</taxon>
        <taxon>Viridiplantae</taxon>
        <taxon>Streptophyta</taxon>
        <taxon>Embryophyta</taxon>
        <taxon>Tracheophyta</taxon>
        <taxon>Spermatophyta</taxon>
        <taxon>Magnoliopsida</taxon>
        <taxon>eudicotyledons</taxon>
        <taxon>Gunneridae</taxon>
        <taxon>Pentapetalae</taxon>
        <taxon>rosids</taxon>
        <taxon>fabids</taxon>
        <taxon>Fabales</taxon>
        <taxon>Fabaceae</taxon>
        <taxon>Papilionoideae</taxon>
        <taxon>50 kb inversion clade</taxon>
        <taxon>NPAAA clade</taxon>
        <taxon>Hologalegina</taxon>
        <taxon>IRL clade</taxon>
        <taxon>Trifolieae</taxon>
        <taxon>Trifolium</taxon>
    </lineage>
</organism>
<evidence type="ECO:0000256" key="1">
    <source>
        <dbReference type="ARBA" id="ARBA00022741"/>
    </source>
</evidence>
<dbReference type="InterPro" id="IPR029048">
    <property type="entry name" value="HSP70_C_sf"/>
</dbReference>
<evidence type="ECO:0000313" key="3">
    <source>
        <dbReference type="EMBL" id="MCI04975.1"/>
    </source>
</evidence>
<dbReference type="Proteomes" id="UP000265520">
    <property type="component" value="Unassembled WGS sequence"/>
</dbReference>
<accession>A0A392P2D4</accession>
<dbReference type="SUPFAM" id="SSF100934">
    <property type="entry name" value="Heat shock protein 70kD (HSP70), C-terminal subdomain"/>
    <property type="match status" value="1"/>
</dbReference>
<dbReference type="GO" id="GO:0005524">
    <property type="term" value="F:ATP binding"/>
    <property type="evidence" value="ECO:0007669"/>
    <property type="project" value="UniProtKB-KW"/>
</dbReference>